<dbReference type="Proteomes" id="UP001589667">
    <property type="component" value="Unassembled WGS sequence"/>
</dbReference>
<protein>
    <submittedName>
        <fullName evidence="1">Uncharacterized protein</fullName>
    </submittedName>
</protein>
<proteinExistence type="predicted"/>
<comment type="caution">
    <text evidence="1">The sequence shown here is derived from an EMBL/GenBank/DDBJ whole genome shotgun (WGS) entry which is preliminary data.</text>
</comment>
<reference evidence="1 2" key="1">
    <citation type="submission" date="2024-09" db="EMBL/GenBank/DDBJ databases">
        <authorList>
            <person name="Sun Q."/>
            <person name="Mori K."/>
        </authorList>
    </citation>
    <scope>NUCLEOTIDE SEQUENCE [LARGE SCALE GENOMIC DNA]</scope>
    <source>
        <strain evidence="1 2">JCM 14321</strain>
    </source>
</reference>
<evidence type="ECO:0000313" key="1">
    <source>
        <dbReference type="EMBL" id="MFB9641520.1"/>
    </source>
</evidence>
<evidence type="ECO:0000313" key="2">
    <source>
        <dbReference type="Proteomes" id="UP001589667"/>
    </source>
</evidence>
<sequence>MTDRDLIIEELRKCGIAEEDIEAMATVTAELVAALESPELAWTPDVHDTSTDTATITDAADNLNHKLEG</sequence>
<dbReference type="RefSeq" id="WP_157423113.1">
    <property type="nucleotide sequence ID" value="NZ_BAAANI010000006.1"/>
</dbReference>
<dbReference type="EMBL" id="JBHMBL010000001">
    <property type="protein sequence ID" value="MFB9641520.1"/>
    <property type="molecule type" value="Genomic_DNA"/>
</dbReference>
<accession>A0ABV5SMF9</accession>
<organism evidence="1 2">
    <name type="scientific">Agromyces lapidis</name>
    <dbReference type="NCBI Taxonomy" id="279574"/>
    <lineage>
        <taxon>Bacteria</taxon>
        <taxon>Bacillati</taxon>
        <taxon>Actinomycetota</taxon>
        <taxon>Actinomycetes</taxon>
        <taxon>Micrococcales</taxon>
        <taxon>Microbacteriaceae</taxon>
        <taxon>Agromyces</taxon>
    </lineage>
</organism>
<name>A0ABV5SMF9_9MICO</name>
<keyword evidence="2" id="KW-1185">Reference proteome</keyword>
<gene>
    <name evidence="1" type="ORF">ACFFQV_04355</name>
</gene>